<name>X1CK60_9ZZZZ</name>
<sequence>MSAEPHEHGFIDQEQLKVFVAAKLTAIVVSSKRDNGKKE</sequence>
<gene>
    <name evidence="1" type="ORF">S01H4_44726</name>
</gene>
<accession>X1CK60</accession>
<dbReference type="AlphaFoldDB" id="X1CK60"/>
<proteinExistence type="predicted"/>
<comment type="caution">
    <text evidence="1">The sequence shown here is derived from an EMBL/GenBank/DDBJ whole genome shotgun (WGS) entry which is preliminary data.</text>
</comment>
<organism evidence="1">
    <name type="scientific">marine sediment metagenome</name>
    <dbReference type="NCBI Taxonomy" id="412755"/>
    <lineage>
        <taxon>unclassified sequences</taxon>
        <taxon>metagenomes</taxon>
        <taxon>ecological metagenomes</taxon>
    </lineage>
</organism>
<dbReference type="EMBL" id="BART01024828">
    <property type="protein sequence ID" value="GAG93412.1"/>
    <property type="molecule type" value="Genomic_DNA"/>
</dbReference>
<evidence type="ECO:0000313" key="1">
    <source>
        <dbReference type="EMBL" id="GAG93412.1"/>
    </source>
</evidence>
<reference evidence="1" key="1">
    <citation type="journal article" date="2014" name="Front. Microbiol.">
        <title>High frequency of phylogenetically diverse reductive dehalogenase-homologous genes in deep subseafloor sedimentary metagenomes.</title>
        <authorList>
            <person name="Kawai M."/>
            <person name="Futagami T."/>
            <person name="Toyoda A."/>
            <person name="Takaki Y."/>
            <person name="Nishi S."/>
            <person name="Hori S."/>
            <person name="Arai W."/>
            <person name="Tsubouchi T."/>
            <person name="Morono Y."/>
            <person name="Uchiyama I."/>
            <person name="Ito T."/>
            <person name="Fujiyama A."/>
            <person name="Inagaki F."/>
            <person name="Takami H."/>
        </authorList>
    </citation>
    <scope>NUCLEOTIDE SEQUENCE</scope>
    <source>
        <strain evidence="1">Expedition CK06-06</strain>
    </source>
</reference>
<protein>
    <submittedName>
        <fullName evidence="1">Uncharacterized protein</fullName>
    </submittedName>
</protein>